<evidence type="ECO:0000313" key="2">
    <source>
        <dbReference type="Proteomes" id="UP000308196"/>
    </source>
</evidence>
<evidence type="ECO:0000313" key="1">
    <source>
        <dbReference type="EMBL" id="VTR33948.1"/>
    </source>
</evidence>
<sequence>MGLSLFNIVIRMKVLSVLSTIVILFFLLSAMTLYAQKDQKKLDYLVLMSGDTLYGKISSVKDRKLKFESEQKEKVTFAPDQVFRAYWEAKQKVYAPSYVENGLEPVPGTSPQMYQLSRAADLEPTFAEVLVDGEIMAYYVSELHFGGGGGIMFGSGGSGTVMGVGFSKTKYAYALKKATGEVIEINSNTNGLFSNSKKKRTVTLGRLINDEPELFAEFEKEKKYNYDLFIKYIMRYNELQRAKQSAQEADKRFIY</sequence>
<dbReference type="KEGG" id="stha:NCTC11429_01254"/>
<reference evidence="1 2" key="1">
    <citation type="submission" date="2019-05" db="EMBL/GenBank/DDBJ databases">
        <authorList>
            <consortium name="Pathogen Informatics"/>
        </authorList>
    </citation>
    <scope>NUCLEOTIDE SEQUENCE [LARGE SCALE GENOMIC DNA]</scope>
    <source>
        <strain evidence="1 2">NCTC11429</strain>
    </source>
</reference>
<dbReference type="STRING" id="1123265.GCA_000686625_01691"/>
<accession>A0A4V6KPV2</accession>
<organism evidence="1 2">
    <name type="scientific">Sphingobacterium thalpophilum</name>
    <dbReference type="NCBI Taxonomy" id="259"/>
    <lineage>
        <taxon>Bacteria</taxon>
        <taxon>Pseudomonadati</taxon>
        <taxon>Bacteroidota</taxon>
        <taxon>Sphingobacteriia</taxon>
        <taxon>Sphingobacteriales</taxon>
        <taxon>Sphingobacteriaceae</taxon>
        <taxon>Sphingobacterium</taxon>
    </lineage>
</organism>
<name>A0A4V6KPV2_9SPHI</name>
<gene>
    <name evidence="1" type="ORF">NCTC11429_01254</name>
</gene>
<proteinExistence type="predicted"/>
<protein>
    <submittedName>
        <fullName evidence="1">Uncharacterized protein</fullName>
    </submittedName>
</protein>
<dbReference type="AlphaFoldDB" id="A0A4V6KPV2"/>
<dbReference type="Proteomes" id="UP000308196">
    <property type="component" value="Chromosome"/>
</dbReference>
<dbReference type="EMBL" id="LR590484">
    <property type="protein sequence ID" value="VTR33948.1"/>
    <property type="molecule type" value="Genomic_DNA"/>
</dbReference>